<feature type="compositionally biased region" description="Basic and acidic residues" evidence="1">
    <location>
        <begin position="266"/>
        <end position="280"/>
    </location>
</feature>
<dbReference type="Proteomes" id="UP000823674">
    <property type="component" value="Chromosome A10"/>
</dbReference>
<feature type="region of interest" description="Disordered" evidence="1">
    <location>
        <begin position="265"/>
        <end position="286"/>
    </location>
</feature>
<gene>
    <name evidence="2" type="primary">A10g502660.1_BraROA</name>
    <name evidence="2" type="ORF">IGI04_040072</name>
</gene>
<name>A0ABQ7KPS2_BRACM</name>
<evidence type="ECO:0000313" key="2">
    <source>
        <dbReference type="EMBL" id="KAG5375476.1"/>
    </source>
</evidence>
<dbReference type="EMBL" id="JADBGQ010000010">
    <property type="protein sequence ID" value="KAG5375476.1"/>
    <property type="molecule type" value="Genomic_DNA"/>
</dbReference>
<evidence type="ECO:0000313" key="3">
    <source>
        <dbReference type="Proteomes" id="UP000823674"/>
    </source>
</evidence>
<accession>A0ABQ7KPS2</accession>
<organism evidence="2 3">
    <name type="scientific">Brassica rapa subsp. trilocularis</name>
    <dbReference type="NCBI Taxonomy" id="1813537"/>
    <lineage>
        <taxon>Eukaryota</taxon>
        <taxon>Viridiplantae</taxon>
        <taxon>Streptophyta</taxon>
        <taxon>Embryophyta</taxon>
        <taxon>Tracheophyta</taxon>
        <taxon>Spermatophyta</taxon>
        <taxon>Magnoliopsida</taxon>
        <taxon>eudicotyledons</taxon>
        <taxon>Gunneridae</taxon>
        <taxon>Pentapetalae</taxon>
        <taxon>rosids</taxon>
        <taxon>malvids</taxon>
        <taxon>Brassicales</taxon>
        <taxon>Brassicaceae</taxon>
        <taxon>Brassiceae</taxon>
        <taxon>Brassica</taxon>
    </lineage>
</organism>
<keyword evidence="3" id="KW-1185">Reference proteome</keyword>
<protein>
    <submittedName>
        <fullName evidence="2">Uncharacterized protein</fullName>
    </submittedName>
</protein>
<evidence type="ECO:0000256" key="1">
    <source>
        <dbReference type="SAM" id="MobiDB-lite"/>
    </source>
</evidence>
<proteinExistence type="predicted"/>
<comment type="caution">
    <text evidence="2">The sequence shown here is derived from an EMBL/GenBank/DDBJ whole genome shotgun (WGS) entry which is preliminary data.</text>
</comment>
<sequence>MFGMIDNSGRFIDDAWTVIWLFPRSELDMRGDRFSTFGEFRSVCKIWMNNYGTIYRNRKKRLKLSSLDYPPRNKRCLDQDLKENTKLEVRASRSERRSRYVASGSKPGRVLLVFVVKSQRKLRLRRNEKRFDEDSKENPKEDLSEALQVAKSLRSEWKQAKKSPTCFVVKSQRKLRLRRNEKRRYVATDGLTGRYVASGSKPRRVLLVFVVKYLRKLRLRRNEKRRYVATDGLTGRYVASGSKPRRVLLVFVVKSQRKLRLRRNEKRFDEDSKENPKEDLSEALQRPSGVRARSLRSDRTVCVLGRYVATKQCGARSLRSDRAVCVLGRYVATEHDRAVCVLGRYVATEQRVRARSLRSDRAVCVLGRYVATELCNCFFVFSFSAINLGVFQRFLGEQVLSFRIFFGKRVLKEKSRACFSALPVAEGAVSAASLSFIYPDIVSIKRFVAMKVTDLCESQRQVIENICGNREKITNEFRENSRSYFESAFSIDFGLNLVKGCLRTPFEDQAERSSIDRAGQEIELPGRVRLRIPNLKSSPPCLSPRTPYILAPRSVYAFTLLPLSRHSIKWRYSIFSDLRNYLQNSVFIRGNLTFIFPCEPSVKHPTVYGLLVKKS</sequence>
<reference evidence="2 3" key="1">
    <citation type="submission" date="2021-03" db="EMBL/GenBank/DDBJ databases">
        <authorList>
            <person name="King G.J."/>
            <person name="Bancroft I."/>
            <person name="Baten A."/>
            <person name="Bloomfield J."/>
            <person name="Borpatragohain P."/>
            <person name="He Z."/>
            <person name="Irish N."/>
            <person name="Irwin J."/>
            <person name="Liu K."/>
            <person name="Mauleon R.P."/>
            <person name="Moore J."/>
            <person name="Morris R."/>
            <person name="Ostergaard L."/>
            <person name="Wang B."/>
            <person name="Wells R."/>
        </authorList>
    </citation>
    <scope>NUCLEOTIDE SEQUENCE [LARGE SCALE GENOMIC DNA]</scope>
    <source>
        <strain evidence="2">R-o-18</strain>
        <tissue evidence="2">Leaf</tissue>
    </source>
</reference>